<feature type="region of interest" description="Disordered" evidence="1">
    <location>
        <begin position="1"/>
        <end position="247"/>
    </location>
</feature>
<reference evidence="2" key="1">
    <citation type="submission" date="2020-02" db="EMBL/GenBank/DDBJ databases">
        <authorList>
            <person name="Meier V. D."/>
        </authorList>
    </citation>
    <scope>NUCLEOTIDE SEQUENCE</scope>
    <source>
        <strain evidence="2">AVDCRST_MAG27</strain>
    </source>
</reference>
<feature type="non-terminal residue" evidence="2">
    <location>
        <position position="1"/>
    </location>
</feature>
<feature type="compositionally biased region" description="Basic and acidic residues" evidence="1">
    <location>
        <begin position="133"/>
        <end position="152"/>
    </location>
</feature>
<feature type="non-terminal residue" evidence="2">
    <location>
        <position position="247"/>
    </location>
</feature>
<sequence>EQHPEPEGRDRDRGLGRHRLGRGGAAGARRVRRGRPLRRQRRRRRGRGPRDRGGGRPCRERARRRVGRRRGGPHVRRGRGGVRRGGRPGQHRRHNGPGDGGGERRPPVRPDGRHQPEGHLQRTARSGAAAARRRPDRELLVQRHGAADADLRRLRRHQGRGGGPDGRAGQGDAGSRHHGQRRRARPRGDQAVPRRQAAGGSRRHGQGRAAGAPGPAGGHRRRGRLPGRAGRRLGQRPDAPRQRRDHL</sequence>
<feature type="compositionally biased region" description="Basic and acidic residues" evidence="1">
    <location>
        <begin position="101"/>
        <end position="120"/>
    </location>
</feature>
<dbReference type="GO" id="GO:0016491">
    <property type="term" value="F:oxidoreductase activity"/>
    <property type="evidence" value="ECO:0007669"/>
    <property type="project" value="UniProtKB-KW"/>
</dbReference>
<accession>A0A6J4HQ06</accession>
<feature type="compositionally biased region" description="Basic residues" evidence="1">
    <location>
        <begin position="218"/>
        <end position="234"/>
    </location>
</feature>
<dbReference type="EC" id="1.-.-.-" evidence="2"/>
<proteinExistence type="predicted"/>
<evidence type="ECO:0000256" key="1">
    <source>
        <dbReference type="SAM" id="MobiDB-lite"/>
    </source>
</evidence>
<feature type="compositionally biased region" description="Basic and acidic residues" evidence="1">
    <location>
        <begin position="238"/>
        <end position="247"/>
    </location>
</feature>
<organism evidence="2">
    <name type="scientific">uncultured Craurococcus sp</name>
    <dbReference type="NCBI Taxonomy" id="1135998"/>
    <lineage>
        <taxon>Bacteria</taxon>
        <taxon>Pseudomonadati</taxon>
        <taxon>Pseudomonadota</taxon>
        <taxon>Alphaproteobacteria</taxon>
        <taxon>Acetobacterales</taxon>
        <taxon>Acetobacteraceae</taxon>
        <taxon>Craurococcus</taxon>
        <taxon>environmental samples</taxon>
    </lineage>
</organism>
<dbReference type="AlphaFoldDB" id="A0A6J4HQ06"/>
<feature type="compositionally biased region" description="Basic residues" evidence="1">
    <location>
        <begin position="176"/>
        <end position="185"/>
    </location>
</feature>
<feature type="compositionally biased region" description="Basic and acidic residues" evidence="1">
    <location>
        <begin position="48"/>
        <end position="60"/>
    </location>
</feature>
<feature type="compositionally biased region" description="Basic and acidic residues" evidence="1">
    <location>
        <begin position="1"/>
        <end position="15"/>
    </location>
</feature>
<protein>
    <submittedName>
        <fullName evidence="2">Short-chain type dehydrogenase/reductase (EC)</fullName>
        <ecNumber evidence="2">1.-.-.-</ecNumber>
    </submittedName>
</protein>
<feature type="compositionally biased region" description="Basic residues" evidence="1">
    <location>
        <begin position="29"/>
        <end position="47"/>
    </location>
</feature>
<keyword evidence="2" id="KW-0560">Oxidoreductase</keyword>
<name>A0A6J4HQ06_9PROT</name>
<gene>
    <name evidence="2" type="ORF">AVDCRST_MAG27-822</name>
</gene>
<feature type="compositionally biased region" description="Low complexity" evidence="1">
    <location>
        <begin position="189"/>
        <end position="200"/>
    </location>
</feature>
<dbReference type="EMBL" id="CADCTD010000037">
    <property type="protein sequence ID" value="CAA9229658.1"/>
    <property type="molecule type" value="Genomic_DNA"/>
</dbReference>
<feature type="compositionally biased region" description="Gly residues" evidence="1">
    <location>
        <begin position="160"/>
        <end position="172"/>
    </location>
</feature>
<evidence type="ECO:0000313" key="2">
    <source>
        <dbReference type="EMBL" id="CAA9229658.1"/>
    </source>
</evidence>
<feature type="compositionally biased region" description="Basic residues" evidence="1">
    <location>
        <begin position="61"/>
        <end position="95"/>
    </location>
</feature>